<dbReference type="EMBL" id="JBBXJM010000004">
    <property type="protein sequence ID" value="KAL1408316.1"/>
    <property type="molecule type" value="Genomic_DNA"/>
</dbReference>
<keyword evidence="6" id="KW-1185">Reference proteome</keyword>
<dbReference type="InterPro" id="IPR017907">
    <property type="entry name" value="Znf_RING_CS"/>
</dbReference>
<evidence type="ECO:0000256" key="1">
    <source>
        <dbReference type="ARBA" id="ARBA00022723"/>
    </source>
</evidence>
<proteinExistence type="inferred from homology"/>
<keyword evidence="1" id="KW-0479">Metal-binding</keyword>
<dbReference type="Proteomes" id="UP001565368">
    <property type="component" value="Unassembled WGS sequence"/>
</dbReference>
<name>A0ABR3Q1E9_9TREE</name>
<dbReference type="Gene3D" id="3.30.40.10">
    <property type="entry name" value="Zinc/RING finger domain, C3HC4 (zinc finger)"/>
    <property type="match status" value="1"/>
</dbReference>
<accession>A0ABR3Q1E9</accession>
<comment type="subcellular location">
    <subcellularLocation>
        <location evidence="4">Nucleus</location>
    </subcellularLocation>
</comment>
<reference evidence="5 6" key="1">
    <citation type="submission" date="2023-08" db="EMBL/GenBank/DDBJ databases">
        <title>Annotated Genome Sequence of Vanrija albida AlHP1.</title>
        <authorList>
            <person name="Herzog R."/>
        </authorList>
    </citation>
    <scope>NUCLEOTIDE SEQUENCE [LARGE SCALE GENOMIC DNA]</scope>
    <source>
        <strain evidence="5 6">AlHP1</strain>
    </source>
</reference>
<comment type="similarity">
    <text evidence="4">Belongs to the NOSIP family.</text>
</comment>
<dbReference type="InterPro" id="IPR016818">
    <property type="entry name" value="NOSIP"/>
</dbReference>
<dbReference type="GeneID" id="95986165"/>
<dbReference type="SUPFAM" id="SSF57850">
    <property type="entry name" value="RING/U-box"/>
    <property type="match status" value="2"/>
</dbReference>
<evidence type="ECO:0008006" key="7">
    <source>
        <dbReference type="Google" id="ProtNLM"/>
    </source>
</evidence>
<dbReference type="InterPro" id="IPR013083">
    <property type="entry name" value="Znf_RING/FYVE/PHD"/>
</dbReference>
<evidence type="ECO:0000256" key="2">
    <source>
        <dbReference type="ARBA" id="ARBA00022771"/>
    </source>
</evidence>
<keyword evidence="2" id="KW-0863">Zinc-finger</keyword>
<dbReference type="PANTHER" id="PTHR13063">
    <property type="entry name" value="ENOS INTERACTING PROTEIN"/>
    <property type="match status" value="1"/>
</dbReference>
<sequence length="330" mass="35147">MVRSHAKNNTTQANLTHYERSLLRQPGAARRLGRDSFKPLDHCNLCLVRAVDPVACTRAHLYCRECALNSLITQKAGIEAQKRELARWEADDAARRADAREAARARVVSDFEKGLGLGSVRRTTSSSAGKEAAAPDLEGEIERRQREAEAAAAATIEAEQAEQRKAKLAAFWLPSLAPEAPLGPLKAVKLQTLCHYGEPHGFARKSLLPVQLHYPAQSDKPHCPSCAKELSNASPGVLLASRVPAAGADGEEPVKKKAKREGKKKEDAPAVCGHVVCKTCADTVVAPAKACPICDAVVEASGMLPLGKEGTGFAAAGGAEVKKATIAFRV</sequence>
<evidence type="ECO:0000256" key="3">
    <source>
        <dbReference type="ARBA" id="ARBA00022833"/>
    </source>
</evidence>
<comment type="caution">
    <text evidence="5">The sequence shown here is derived from an EMBL/GenBank/DDBJ whole genome shotgun (WGS) entry which is preliminary data.</text>
</comment>
<evidence type="ECO:0000313" key="6">
    <source>
        <dbReference type="Proteomes" id="UP001565368"/>
    </source>
</evidence>
<keyword evidence="4" id="KW-0539">Nucleus</keyword>
<protein>
    <recommendedName>
        <fullName evidence="7">RING-type domain-containing protein</fullName>
    </recommendedName>
</protein>
<dbReference type="PROSITE" id="PS00518">
    <property type="entry name" value="ZF_RING_1"/>
    <property type="match status" value="1"/>
</dbReference>
<dbReference type="PANTHER" id="PTHR13063:SF10">
    <property type="entry name" value="NITRIC OXIDE SYNTHASE-INTERACTING PROTEIN"/>
    <property type="match status" value="1"/>
</dbReference>
<keyword evidence="3" id="KW-0862">Zinc</keyword>
<organism evidence="5 6">
    <name type="scientific">Vanrija albida</name>
    <dbReference type="NCBI Taxonomy" id="181172"/>
    <lineage>
        <taxon>Eukaryota</taxon>
        <taxon>Fungi</taxon>
        <taxon>Dikarya</taxon>
        <taxon>Basidiomycota</taxon>
        <taxon>Agaricomycotina</taxon>
        <taxon>Tremellomycetes</taxon>
        <taxon>Trichosporonales</taxon>
        <taxon>Trichosporonaceae</taxon>
        <taxon>Vanrija</taxon>
    </lineage>
</organism>
<dbReference type="PIRSF" id="PIRSF023577">
    <property type="entry name" value="ENOS_interacting"/>
    <property type="match status" value="1"/>
</dbReference>
<evidence type="ECO:0000256" key="4">
    <source>
        <dbReference type="PIRNR" id="PIRNR023577"/>
    </source>
</evidence>
<evidence type="ECO:0000313" key="5">
    <source>
        <dbReference type="EMBL" id="KAL1408316.1"/>
    </source>
</evidence>
<gene>
    <name evidence="5" type="ORF">Q8F55_005122</name>
</gene>
<dbReference type="RefSeq" id="XP_069208260.1">
    <property type="nucleotide sequence ID" value="XM_069353618.1"/>
</dbReference>